<dbReference type="AlphaFoldDB" id="A0A829YES3"/>
<feature type="chain" id="PRO_5033112326" description="Azurin" evidence="5">
    <location>
        <begin position="21"/>
        <end position="154"/>
    </location>
</feature>
<dbReference type="PANTHER" id="PTHR38439:SF2">
    <property type="entry name" value="OUTER MEMBRANE PROTEIN H.8"/>
    <property type="match status" value="1"/>
</dbReference>
<dbReference type="NCBIfam" id="TIGR02695">
    <property type="entry name" value="azurin"/>
    <property type="match status" value="1"/>
</dbReference>
<dbReference type="GO" id="GO:0005507">
    <property type="term" value="F:copper ion binding"/>
    <property type="evidence" value="ECO:0007669"/>
    <property type="project" value="UniProtKB-UniRule"/>
</dbReference>
<evidence type="ECO:0000313" key="8">
    <source>
        <dbReference type="Proteomes" id="UP000445000"/>
    </source>
</evidence>
<evidence type="ECO:0000256" key="5">
    <source>
        <dbReference type="RuleBase" id="RU363017"/>
    </source>
</evidence>
<dbReference type="CDD" id="cd13922">
    <property type="entry name" value="Azurin"/>
    <property type="match status" value="1"/>
</dbReference>
<feature type="signal peptide" evidence="5">
    <location>
        <begin position="1"/>
        <end position="20"/>
    </location>
</feature>
<dbReference type="GO" id="GO:0009055">
    <property type="term" value="F:electron transfer activity"/>
    <property type="evidence" value="ECO:0007669"/>
    <property type="project" value="InterPro"/>
</dbReference>
<comment type="caution">
    <text evidence="7">The sequence shown here is derived from an EMBL/GenBank/DDBJ whole genome shotgun (WGS) entry which is preliminary data.</text>
</comment>
<keyword evidence="8" id="KW-1185">Reference proteome</keyword>
<sequence>MTISRILASTVLLGALSVFAPLTHAAKTCELAIEGNDAMQFNKQSLAVAADCTEVKLTLSHPGKLPKSAMGHNWVLTETSVFQAVATAGMSAGLPNDYVPKDDARVIAHTKVIGAGETTSVTFPTSKLKKGGDYTFFCSFPGHWSVMKGKLTFG</sequence>
<comment type="subcellular location">
    <subcellularLocation>
        <location evidence="5">Periplasm</location>
    </subcellularLocation>
</comment>
<keyword evidence="1 5" id="KW-0813">Transport</keyword>
<accession>A0A829YES3</accession>
<evidence type="ECO:0000259" key="6">
    <source>
        <dbReference type="Pfam" id="PF00127"/>
    </source>
</evidence>
<evidence type="ECO:0000256" key="1">
    <source>
        <dbReference type="ARBA" id="ARBA00022448"/>
    </source>
</evidence>
<dbReference type="Proteomes" id="UP000445000">
    <property type="component" value="Unassembled WGS sequence"/>
</dbReference>
<dbReference type="EMBL" id="BLJN01000003">
    <property type="protein sequence ID" value="GFE81769.1"/>
    <property type="molecule type" value="Genomic_DNA"/>
</dbReference>
<dbReference type="InterPro" id="IPR000923">
    <property type="entry name" value="BlueCu_1"/>
</dbReference>
<comment type="function">
    <text evidence="5">Transfers electrons from cytochrome c551 to cytochrome oxidase.</text>
</comment>
<dbReference type="SUPFAM" id="SSF49503">
    <property type="entry name" value="Cupredoxins"/>
    <property type="match status" value="1"/>
</dbReference>
<dbReference type="InterPro" id="IPR050845">
    <property type="entry name" value="Cu-binding_ET"/>
</dbReference>
<feature type="domain" description="Blue (type 1) copper" evidence="6">
    <location>
        <begin position="28"/>
        <end position="152"/>
    </location>
</feature>
<dbReference type="InterPro" id="IPR014068">
    <property type="entry name" value="Azurin"/>
</dbReference>
<evidence type="ECO:0000256" key="2">
    <source>
        <dbReference type="ARBA" id="ARBA00022723"/>
    </source>
</evidence>
<keyword evidence="2 5" id="KW-0479">Metal-binding</keyword>
<dbReference type="GO" id="GO:0042597">
    <property type="term" value="C:periplasmic space"/>
    <property type="evidence" value="ECO:0007669"/>
    <property type="project" value="UniProtKB-SubCell"/>
</dbReference>
<evidence type="ECO:0000313" key="7">
    <source>
        <dbReference type="EMBL" id="GFE81769.1"/>
    </source>
</evidence>
<keyword evidence="5" id="KW-0574">Periplasm</keyword>
<protein>
    <recommendedName>
        <fullName evidence="5">Azurin</fullName>
    </recommendedName>
</protein>
<dbReference type="PANTHER" id="PTHR38439">
    <property type="entry name" value="AURACYANIN-B"/>
    <property type="match status" value="1"/>
</dbReference>
<organism evidence="7 8">
    <name type="scientific">Steroidobacter agaridevorans</name>
    <dbReference type="NCBI Taxonomy" id="2695856"/>
    <lineage>
        <taxon>Bacteria</taxon>
        <taxon>Pseudomonadati</taxon>
        <taxon>Pseudomonadota</taxon>
        <taxon>Gammaproteobacteria</taxon>
        <taxon>Steroidobacterales</taxon>
        <taxon>Steroidobacteraceae</taxon>
        <taxon>Steroidobacter</taxon>
    </lineage>
</organism>
<gene>
    <name evidence="7" type="primary">az1</name>
    <name evidence="7" type="ORF">GCM10011487_37690</name>
</gene>
<dbReference type="RefSeq" id="WP_161813380.1">
    <property type="nucleotide sequence ID" value="NZ_BLJN01000003.1"/>
</dbReference>
<evidence type="ECO:0000256" key="4">
    <source>
        <dbReference type="ARBA" id="ARBA00023008"/>
    </source>
</evidence>
<dbReference type="InterPro" id="IPR028871">
    <property type="entry name" value="BlueCu_1_BS"/>
</dbReference>
<name>A0A829YES3_9GAMM</name>
<reference evidence="8" key="1">
    <citation type="submission" date="2020-01" db="EMBL/GenBank/DDBJ databases">
        <title>'Steroidobacter agaridevorans' sp. nov., agar-degrading bacteria isolated from rhizosphere soils.</title>
        <authorList>
            <person name="Ikenaga M."/>
            <person name="Kataoka M."/>
            <person name="Murouchi A."/>
            <person name="Katsuragi S."/>
            <person name="Sakai M."/>
        </authorList>
    </citation>
    <scope>NUCLEOTIDE SEQUENCE [LARGE SCALE GENOMIC DNA]</scope>
    <source>
        <strain evidence="8">YU21-B</strain>
    </source>
</reference>
<proteinExistence type="predicted"/>
<dbReference type="Pfam" id="PF00127">
    <property type="entry name" value="Copper-bind"/>
    <property type="match status" value="1"/>
</dbReference>
<dbReference type="InterPro" id="IPR008972">
    <property type="entry name" value="Cupredoxin"/>
</dbReference>
<keyword evidence="4 5" id="KW-0186">Copper</keyword>
<evidence type="ECO:0000256" key="3">
    <source>
        <dbReference type="ARBA" id="ARBA00022982"/>
    </source>
</evidence>
<keyword evidence="3 5" id="KW-0249">Electron transport</keyword>
<keyword evidence="5" id="KW-0732">Signal</keyword>
<dbReference type="PROSITE" id="PS00196">
    <property type="entry name" value="COPPER_BLUE"/>
    <property type="match status" value="1"/>
</dbReference>
<dbReference type="Gene3D" id="2.60.40.420">
    <property type="entry name" value="Cupredoxins - blue copper proteins"/>
    <property type="match status" value="1"/>
</dbReference>